<proteinExistence type="predicted"/>
<gene>
    <name evidence="2" type="ORF">N780_14965</name>
</gene>
<comment type="caution">
    <text evidence="2">The sequence shown here is derived from an EMBL/GenBank/DDBJ whole genome shotgun (WGS) entry which is preliminary data.</text>
</comment>
<dbReference type="STRING" id="1385513.N780_14965"/>
<organism evidence="2 3">
    <name type="scientific">Pontibacillus chungwhensis BH030062</name>
    <dbReference type="NCBI Taxonomy" id="1385513"/>
    <lineage>
        <taxon>Bacteria</taxon>
        <taxon>Bacillati</taxon>
        <taxon>Bacillota</taxon>
        <taxon>Bacilli</taxon>
        <taxon>Bacillales</taxon>
        <taxon>Bacillaceae</taxon>
        <taxon>Pontibacillus</taxon>
    </lineage>
</organism>
<feature type="transmembrane region" description="Helical" evidence="1">
    <location>
        <begin position="242"/>
        <end position="262"/>
    </location>
</feature>
<evidence type="ECO:0000256" key="1">
    <source>
        <dbReference type="SAM" id="Phobius"/>
    </source>
</evidence>
<dbReference type="AlphaFoldDB" id="A0A0A2V1S2"/>
<evidence type="ECO:0000313" key="2">
    <source>
        <dbReference type="EMBL" id="KGP92756.1"/>
    </source>
</evidence>
<feature type="transmembrane region" description="Helical" evidence="1">
    <location>
        <begin position="211"/>
        <end position="230"/>
    </location>
</feature>
<protein>
    <recommendedName>
        <fullName evidence="4">DUF2232 domain-containing protein</fullName>
    </recommendedName>
</protein>
<keyword evidence="1" id="KW-0812">Transmembrane</keyword>
<evidence type="ECO:0000313" key="3">
    <source>
        <dbReference type="Proteomes" id="UP000030153"/>
    </source>
</evidence>
<feature type="transmembrane region" description="Helical" evidence="1">
    <location>
        <begin position="55"/>
        <end position="88"/>
    </location>
</feature>
<keyword evidence="1" id="KW-1133">Transmembrane helix</keyword>
<accession>A0A0A2V1S2</accession>
<sequence>MKSSSMLRQSLMYGGVYILLLLLTIVIPVLSIFSMVILALPFFLFAAKHGWKQSLLFLTLLSIISMLILGFVAIPVTLSIGVGGIFLGAALHHERSPHEAWAQGAVGYLIGIVSFYLSMIFLFNLNLVEAFQSMLDEAFQSTESMVSDMGISEEQLSIVQAQFENLPSMLPSVMAISSIVFSFITLWLGFRIQSKIEKQTLRFPPVHQFTFPKSVLWYYFIAVLVTWVFPTTEEYMGVVAQNMYTLTGFFMILQGLSYLFALTHHKKRSNALPITAVVLTLLFPYLLVFPMRILGIIDLGFSLRERLGKQ</sequence>
<feature type="transmembrane region" description="Helical" evidence="1">
    <location>
        <begin position="100"/>
        <end position="123"/>
    </location>
</feature>
<feature type="transmembrane region" description="Helical" evidence="1">
    <location>
        <begin position="274"/>
        <end position="297"/>
    </location>
</feature>
<dbReference type="Pfam" id="PF09991">
    <property type="entry name" value="DUF2232"/>
    <property type="match status" value="1"/>
</dbReference>
<name>A0A0A2V1S2_9BACI</name>
<dbReference type="PANTHER" id="PTHR41324:SF1">
    <property type="entry name" value="DUF2232 DOMAIN-CONTAINING PROTEIN"/>
    <property type="match status" value="1"/>
</dbReference>
<feature type="transmembrane region" description="Helical" evidence="1">
    <location>
        <begin position="12"/>
        <end position="43"/>
    </location>
</feature>
<dbReference type="eggNOG" id="COG4241">
    <property type="taxonomic scope" value="Bacteria"/>
</dbReference>
<dbReference type="PANTHER" id="PTHR41324">
    <property type="entry name" value="MEMBRANE PROTEIN-RELATED"/>
    <property type="match status" value="1"/>
</dbReference>
<dbReference type="RefSeq" id="WP_036780511.1">
    <property type="nucleotide sequence ID" value="NZ_AVBG01000002.1"/>
</dbReference>
<dbReference type="InterPro" id="IPR018710">
    <property type="entry name" value="DUF2232"/>
</dbReference>
<keyword evidence="1" id="KW-0472">Membrane</keyword>
<dbReference type="EMBL" id="AVBG01000002">
    <property type="protein sequence ID" value="KGP92756.1"/>
    <property type="molecule type" value="Genomic_DNA"/>
</dbReference>
<dbReference type="Proteomes" id="UP000030153">
    <property type="component" value="Unassembled WGS sequence"/>
</dbReference>
<keyword evidence="3" id="KW-1185">Reference proteome</keyword>
<reference evidence="2 3" key="1">
    <citation type="submission" date="2013-08" db="EMBL/GenBank/DDBJ databases">
        <title>Genome of Pontibacillus chungwhensis.</title>
        <authorList>
            <person name="Wang Q."/>
            <person name="Wang G."/>
        </authorList>
    </citation>
    <scope>NUCLEOTIDE SEQUENCE [LARGE SCALE GENOMIC DNA]</scope>
    <source>
        <strain evidence="2 3">BH030062</strain>
    </source>
</reference>
<feature type="transmembrane region" description="Helical" evidence="1">
    <location>
        <begin position="169"/>
        <end position="190"/>
    </location>
</feature>
<evidence type="ECO:0008006" key="4">
    <source>
        <dbReference type="Google" id="ProtNLM"/>
    </source>
</evidence>